<accession>A0ABP6BNR4</accession>
<dbReference type="Proteomes" id="UP001500274">
    <property type="component" value="Unassembled WGS sequence"/>
</dbReference>
<protein>
    <submittedName>
        <fullName evidence="1">Uncharacterized protein</fullName>
    </submittedName>
</protein>
<keyword evidence="2" id="KW-1185">Reference proteome</keyword>
<evidence type="ECO:0000313" key="1">
    <source>
        <dbReference type="EMBL" id="GAA2569885.1"/>
    </source>
</evidence>
<organism evidence="1 2">
    <name type="scientific">Microbacterium binotii</name>
    <dbReference type="NCBI Taxonomy" id="462710"/>
    <lineage>
        <taxon>Bacteria</taxon>
        <taxon>Bacillati</taxon>
        <taxon>Actinomycetota</taxon>
        <taxon>Actinomycetes</taxon>
        <taxon>Micrococcales</taxon>
        <taxon>Microbacteriaceae</taxon>
        <taxon>Microbacterium</taxon>
    </lineage>
</organism>
<evidence type="ECO:0000313" key="2">
    <source>
        <dbReference type="Proteomes" id="UP001500274"/>
    </source>
</evidence>
<reference evidence="2" key="1">
    <citation type="journal article" date="2019" name="Int. J. Syst. Evol. Microbiol.">
        <title>The Global Catalogue of Microorganisms (GCM) 10K type strain sequencing project: providing services to taxonomists for standard genome sequencing and annotation.</title>
        <authorList>
            <consortium name="The Broad Institute Genomics Platform"/>
            <consortium name="The Broad Institute Genome Sequencing Center for Infectious Disease"/>
            <person name="Wu L."/>
            <person name="Ma J."/>
        </authorList>
    </citation>
    <scope>NUCLEOTIDE SEQUENCE [LARGE SCALE GENOMIC DNA]</scope>
    <source>
        <strain evidence="2">JCM 16365</strain>
    </source>
</reference>
<gene>
    <name evidence="1" type="ORF">GCM10009862_05820</name>
</gene>
<dbReference type="RefSeq" id="WP_344226726.1">
    <property type="nucleotide sequence ID" value="NZ_BAAARI010000003.1"/>
</dbReference>
<dbReference type="EMBL" id="BAAARI010000003">
    <property type="protein sequence ID" value="GAA2569885.1"/>
    <property type="molecule type" value="Genomic_DNA"/>
</dbReference>
<proteinExistence type="predicted"/>
<comment type="caution">
    <text evidence="1">The sequence shown here is derived from an EMBL/GenBank/DDBJ whole genome shotgun (WGS) entry which is preliminary data.</text>
</comment>
<sequence>MATQLVEVESFQMAVRDPFLEALISVVSEPNGSSTAQQAFETTRDWWDKHSDGPTVAELLEAMFEPADWLSVIADHNRPIAAQEAQLELMRSWLLLYWCRLGAISFVAGVDLVVRPGAAFPVGGVAQPSNELGVSNAPLDN</sequence>
<name>A0ABP6BNR4_9MICO</name>